<keyword evidence="1" id="KW-0812">Transmembrane</keyword>
<sequence length="171" mass="20188">MEVEADIDPEKPLVDLQQQQQDMLAKSAAITEAFDQEQLYQLSNDIEKFNELYKQYRNAYFIRIAALSIFFIGMIFLILSFSLYFSDIQNARNEYETCIKENTWSKWKSSNKEGYLQRERCKSIQYTIKECPNTCTFDKGIYQTTEQPSMENFAICKNENSINIYVRINNP</sequence>
<dbReference type="SUPFAM" id="SSF58100">
    <property type="entry name" value="Bacterial hemolysins"/>
    <property type="match status" value="1"/>
</dbReference>
<dbReference type="Proteomes" id="UP000887578">
    <property type="component" value="Unplaced"/>
</dbReference>
<dbReference type="WBParaSite" id="PDA_v2.g4185.t1">
    <property type="protein sequence ID" value="PDA_v2.g4185.t1"/>
    <property type="gene ID" value="PDA_v2.g4185"/>
</dbReference>
<keyword evidence="2" id="KW-1185">Reference proteome</keyword>
<accession>A0A914QKN0</accession>
<feature type="transmembrane region" description="Helical" evidence="1">
    <location>
        <begin position="60"/>
        <end position="85"/>
    </location>
</feature>
<reference evidence="3" key="1">
    <citation type="submission" date="2022-11" db="UniProtKB">
        <authorList>
            <consortium name="WormBaseParasite"/>
        </authorList>
    </citation>
    <scope>IDENTIFICATION</scope>
</reference>
<evidence type="ECO:0000313" key="3">
    <source>
        <dbReference type="WBParaSite" id="PDA_v2.g4185.t1"/>
    </source>
</evidence>
<organism evidence="2 3">
    <name type="scientific">Panagrolaimus davidi</name>
    <dbReference type="NCBI Taxonomy" id="227884"/>
    <lineage>
        <taxon>Eukaryota</taxon>
        <taxon>Metazoa</taxon>
        <taxon>Ecdysozoa</taxon>
        <taxon>Nematoda</taxon>
        <taxon>Chromadorea</taxon>
        <taxon>Rhabditida</taxon>
        <taxon>Tylenchina</taxon>
        <taxon>Panagrolaimomorpha</taxon>
        <taxon>Panagrolaimoidea</taxon>
        <taxon>Panagrolaimidae</taxon>
        <taxon>Panagrolaimus</taxon>
    </lineage>
</organism>
<name>A0A914QKN0_9BILA</name>
<dbReference type="AlphaFoldDB" id="A0A914QKN0"/>
<protein>
    <submittedName>
        <fullName evidence="3">Uncharacterized protein</fullName>
    </submittedName>
</protein>
<evidence type="ECO:0000313" key="2">
    <source>
        <dbReference type="Proteomes" id="UP000887578"/>
    </source>
</evidence>
<keyword evidence="1" id="KW-1133">Transmembrane helix</keyword>
<proteinExistence type="predicted"/>
<keyword evidence="1" id="KW-0472">Membrane</keyword>
<evidence type="ECO:0000256" key="1">
    <source>
        <dbReference type="SAM" id="Phobius"/>
    </source>
</evidence>